<dbReference type="Proteomes" id="UP001153642">
    <property type="component" value="Unassembled WGS sequence"/>
</dbReference>
<dbReference type="InterPro" id="IPR011990">
    <property type="entry name" value="TPR-like_helical_dom_sf"/>
</dbReference>
<reference evidence="1" key="1">
    <citation type="submission" date="2022-11" db="EMBL/GenBank/DDBJ databases">
        <title>High-quality draft genome sequence of Galbibacter sp. strain CMA-7.</title>
        <authorList>
            <person name="Wei L."/>
            <person name="Dong C."/>
            <person name="Shao Z."/>
        </authorList>
    </citation>
    <scope>NUCLEOTIDE SEQUENCE</scope>
    <source>
        <strain evidence="1">CMA-7</strain>
    </source>
</reference>
<keyword evidence="2" id="KW-1185">Reference proteome</keyword>
<dbReference type="EMBL" id="JAPMUA010000001">
    <property type="protein sequence ID" value="MDG3584539.1"/>
    <property type="molecule type" value="Genomic_DNA"/>
</dbReference>
<dbReference type="RefSeq" id="WP_277898299.1">
    <property type="nucleotide sequence ID" value="NZ_JAPMUA010000001.1"/>
</dbReference>
<comment type="caution">
    <text evidence="1">The sequence shown here is derived from an EMBL/GenBank/DDBJ whole genome shotgun (WGS) entry which is preliminary data.</text>
</comment>
<gene>
    <name evidence="1" type="ORF">OSR52_01575</name>
</gene>
<evidence type="ECO:0000313" key="1">
    <source>
        <dbReference type="EMBL" id="MDG3584539.1"/>
    </source>
</evidence>
<evidence type="ECO:0008006" key="3">
    <source>
        <dbReference type="Google" id="ProtNLM"/>
    </source>
</evidence>
<organism evidence="1 2">
    <name type="scientific">Galbibacter pacificus</name>
    <dbReference type="NCBI Taxonomy" id="2996052"/>
    <lineage>
        <taxon>Bacteria</taxon>
        <taxon>Pseudomonadati</taxon>
        <taxon>Bacteroidota</taxon>
        <taxon>Flavobacteriia</taxon>
        <taxon>Flavobacteriales</taxon>
        <taxon>Flavobacteriaceae</taxon>
        <taxon>Galbibacter</taxon>
    </lineage>
</organism>
<dbReference type="InterPro" id="IPR036514">
    <property type="entry name" value="SGNH_hydro_sf"/>
</dbReference>
<proteinExistence type="predicted"/>
<sequence length="648" mass="75331">MELILRLFHYGYNPDLFIPYDQEGDYLIFNPEASKKYFSDISYATQGNREPFKREKPFGTYRIFVLGESTTLGYPYFHNGSFHRWLEYRFMKDYPEKDIEIINLSLTAVNTYTIAGFAKRLSSYKPDAVLIYVGHNEYYGAMGIASTQTIGANPILVQSVIYLRKFKVAQLISNTLTALRGLWNEEPDSESSRMALMVNSDNISFDSILYKKGLYQFEYNLNRTLRQFSKEGIPVYIGNLVCNEKDLPPFESHISDDTDKKFMPLFEQGVEAIRLKDTLTAFQYLSKANSVYSRHALCNYYMGTLFYQKRLYDSAASYFSKAIDFDGLKFRAPGSFNEIIETLASRYEGVYLVDCDQLFRRASIHNIPGDNLFTDHVHPNLRGYALMSDAYFRKLKESDEFSFMVRKGISLKELYREMPITALDSLCGKYRIQHLKASWPYKNDYKCKLKITLPEEEISQKVVSHKLNWLKANQDLYMYYVQNNKLYNASKVAESMVLEFPKDPVFSKKAAQVYGQINIPKKAFFYMERSFKQHSSLDKARFLLVYALKLDDPKTALSYINYIGLNGRFERNRITQLIKTTREIIKLKDTIEKASQPIPIWLDIADKYKLLNTNEMAMVYLKKVLEVDQDNKAAQKLLANIKKNIVKG</sequence>
<protein>
    <recommendedName>
        <fullName evidence="3">SGNH hydrolase-type esterase domain-containing protein</fullName>
    </recommendedName>
</protein>
<dbReference type="InterPro" id="IPR051532">
    <property type="entry name" value="Ester_Hydrolysis_Enzymes"/>
</dbReference>
<dbReference type="Gene3D" id="1.25.40.10">
    <property type="entry name" value="Tetratricopeptide repeat domain"/>
    <property type="match status" value="2"/>
</dbReference>
<dbReference type="PANTHER" id="PTHR30383:SF5">
    <property type="entry name" value="SGNH HYDROLASE-TYPE ESTERASE DOMAIN-CONTAINING PROTEIN"/>
    <property type="match status" value="1"/>
</dbReference>
<dbReference type="SUPFAM" id="SSF48452">
    <property type="entry name" value="TPR-like"/>
    <property type="match status" value="2"/>
</dbReference>
<dbReference type="SUPFAM" id="SSF52266">
    <property type="entry name" value="SGNH hydrolase"/>
    <property type="match status" value="1"/>
</dbReference>
<accession>A0ABT6FMQ0</accession>
<evidence type="ECO:0000313" key="2">
    <source>
        <dbReference type="Proteomes" id="UP001153642"/>
    </source>
</evidence>
<dbReference type="SMART" id="SM00028">
    <property type="entry name" value="TPR"/>
    <property type="match status" value="2"/>
</dbReference>
<dbReference type="PANTHER" id="PTHR30383">
    <property type="entry name" value="THIOESTERASE 1/PROTEASE 1/LYSOPHOSPHOLIPASE L1"/>
    <property type="match status" value="1"/>
</dbReference>
<name>A0ABT6FMQ0_9FLAO</name>
<dbReference type="Gene3D" id="3.40.50.1110">
    <property type="entry name" value="SGNH hydrolase"/>
    <property type="match status" value="1"/>
</dbReference>
<dbReference type="InterPro" id="IPR019734">
    <property type="entry name" value="TPR_rpt"/>
</dbReference>